<dbReference type="InterPro" id="IPR008949">
    <property type="entry name" value="Isoprenoid_synthase_dom_sf"/>
</dbReference>
<keyword evidence="1" id="KW-0808">Transferase</keyword>
<dbReference type="InterPro" id="IPR000092">
    <property type="entry name" value="Polyprenyl_synt"/>
</dbReference>
<gene>
    <name evidence="2" type="primary">Pdss2_0</name>
    <name evidence="2" type="ORF">g.14152</name>
</gene>
<dbReference type="GO" id="GO:0042811">
    <property type="term" value="P:pheromone biosynthetic process"/>
    <property type="evidence" value="ECO:0007669"/>
    <property type="project" value="UniProtKB-ARBA"/>
</dbReference>
<dbReference type="GO" id="GO:0006744">
    <property type="term" value="P:ubiquinone biosynthetic process"/>
    <property type="evidence" value="ECO:0007669"/>
    <property type="project" value="TreeGrafter"/>
</dbReference>
<dbReference type="PANTHER" id="PTHR12001:SF55">
    <property type="entry name" value="ALL TRANS-POLYPRENYL-DIPHOSPHATE SYNTHASE PDSS2"/>
    <property type="match status" value="1"/>
</dbReference>
<reference evidence="2" key="1">
    <citation type="submission" date="2018-10" db="EMBL/GenBank/DDBJ databases">
        <title>Transcriptome assembly of Aceria tosichella (Wheat curl mite) Type 2.</title>
        <authorList>
            <person name="Scully E.D."/>
            <person name="Geib S.M."/>
            <person name="Palmer N.A."/>
            <person name="Gupta A.K."/>
            <person name="Sarath G."/>
            <person name="Tatineni S."/>
        </authorList>
    </citation>
    <scope>NUCLEOTIDE SEQUENCE</scope>
    <source>
        <strain evidence="2">LincolnNE</strain>
    </source>
</reference>
<dbReference type="GO" id="GO:0004659">
    <property type="term" value="F:prenyltransferase activity"/>
    <property type="evidence" value="ECO:0007669"/>
    <property type="project" value="InterPro"/>
</dbReference>
<dbReference type="PANTHER" id="PTHR12001">
    <property type="entry name" value="GERANYLGERANYL PYROPHOSPHATE SYNTHASE"/>
    <property type="match status" value="1"/>
</dbReference>
<dbReference type="GO" id="GO:0008299">
    <property type="term" value="P:isoprenoid biosynthetic process"/>
    <property type="evidence" value="ECO:0007669"/>
    <property type="project" value="InterPro"/>
</dbReference>
<sequence>MFTALSRVGGRHCNGGLQVLQASNCQPKGAVLPSSAIIRHASQLYPTTSRRWDDAMLKAESIVGDSSNFSSLQQWVSGEFNNITKYLQRLVGTNHPMLETAKRCTYISEGRMGSAQARGLTVMLTSKALGELTKHSCRDKDIEAVIKNQLSLAEMTEMTYSAYMIHRGVMDLKMYGLESVDQSIKLSKDQLDPDHLDPEQAKALHYGNKVSVLCGDFLLAYVMRGLGDLFSSKVVDLVASSITEFMEGEFLLIDDWRSKNYLLSKESRDLKRWIRRSHATIGSLQGNTCQASLVLANINGKLQYDARELGRNLGLAWQAHTELQPFLRDTYEPIELSEMPPYPAFDLNFLPVLLFLRQTHDKDKNFRSMMDEVKTVDSRDPTNSENNLSLPLSSSSSWINQHRHQELVNYKRLHHYILNRSNAVDETLKIIQNYSSRAIKHLNSFPPSEAKEMLVNICESLYKR</sequence>
<evidence type="ECO:0000313" key="2">
    <source>
        <dbReference type="EMBL" id="MDE47509.1"/>
    </source>
</evidence>
<accession>A0A6G1SAV9</accession>
<dbReference type="GO" id="GO:0005739">
    <property type="term" value="C:mitochondrion"/>
    <property type="evidence" value="ECO:0007669"/>
    <property type="project" value="TreeGrafter"/>
</dbReference>
<proteinExistence type="inferred from homology"/>
<dbReference type="Gene3D" id="1.10.600.10">
    <property type="entry name" value="Farnesyl Diphosphate Synthase"/>
    <property type="match status" value="1"/>
</dbReference>
<protein>
    <submittedName>
        <fullName evidence="2">Decaprenyl-diphosphate synthase subunit 2</fullName>
    </submittedName>
</protein>
<dbReference type="EMBL" id="GGYP01002738">
    <property type="protein sequence ID" value="MDE47509.1"/>
    <property type="molecule type" value="Transcribed_RNA"/>
</dbReference>
<organism evidence="2">
    <name type="scientific">Aceria tosichella</name>
    <name type="common">wheat curl mite</name>
    <dbReference type="NCBI Taxonomy" id="561515"/>
    <lineage>
        <taxon>Eukaryota</taxon>
        <taxon>Metazoa</taxon>
        <taxon>Ecdysozoa</taxon>
        <taxon>Arthropoda</taxon>
        <taxon>Chelicerata</taxon>
        <taxon>Arachnida</taxon>
        <taxon>Acari</taxon>
        <taxon>Acariformes</taxon>
        <taxon>Trombidiformes</taxon>
        <taxon>Prostigmata</taxon>
        <taxon>Eupodina</taxon>
        <taxon>Eriophyoidea</taxon>
        <taxon>Eriophyidae</taxon>
        <taxon>Eriophyinae</taxon>
        <taxon>Aceriini</taxon>
        <taxon>Aceria</taxon>
    </lineage>
</organism>
<comment type="similarity">
    <text evidence="1">Belongs to the FPP/GGPP synthase family.</text>
</comment>
<dbReference type="GO" id="GO:1990234">
    <property type="term" value="C:transferase complex"/>
    <property type="evidence" value="ECO:0007669"/>
    <property type="project" value="TreeGrafter"/>
</dbReference>
<dbReference type="Pfam" id="PF00348">
    <property type="entry name" value="polyprenyl_synt"/>
    <property type="match status" value="1"/>
</dbReference>
<dbReference type="SUPFAM" id="SSF48576">
    <property type="entry name" value="Terpenoid synthases"/>
    <property type="match status" value="2"/>
</dbReference>
<name>A0A6G1SAV9_9ACAR</name>
<dbReference type="AlphaFoldDB" id="A0A6G1SAV9"/>
<evidence type="ECO:0000256" key="1">
    <source>
        <dbReference type="RuleBase" id="RU004466"/>
    </source>
</evidence>